<reference evidence="2" key="1">
    <citation type="submission" date="2024-06" db="EMBL/GenBank/DDBJ databases">
        <title>Draft Genome Sequence of Deinococcus sonorensis Type Strain KR-87, a Biofilm Producing Representative of the Genus Deinococcus.</title>
        <authorList>
            <person name="Boren L.S."/>
            <person name="Grosso R.A."/>
            <person name="Hugenberg-Cox A.N."/>
            <person name="Hill J.T.E."/>
            <person name="Albert C.M."/>
            <person name="Tuohy J.M."/>
        </authorList>
    </citation>
    <scope>NUCLEOTIDE SEQUENCE</scope>
    <source>
        <strain evidence="2">KR-87</strain>
    </source>
</reference>
<dbReference type="PANTHER" id="PTHR46732:SF8">
    <property type="entry name" value="ATP-DEPENDENT PROTEASE LA (LON) DOMAIN PROTEIN"/>
    <property type="match status" value="1"/>
</dbReference>
<dbReference type="EMBL" id="CP158299">
    <property type="protein sequence ID" value="XBV85769.1"/>
    <property type="molecule type" value="Genomic_DNA"/>
</dbReference>
<name>A0AAU7UCJ5_9DEIO</name>
<organism evidence="2">
    <name type="scientific">Deinococcus sonorensis KR-87</name>
    <dbReference type="NCBI Taxonomy" id="694439"/>
    <lineage>
        <taxon>Bacteria</taxon>
        <taxon>Thermotogati</taxon>
        <taxon>Deinococcota</taxon>
        <taxon>Deinococci</taxon>
        <taxon>Deinococcales</taxon>
        <taxon>Deinococcaceae</taxon>
        <taxon>Deinococcus</taxon>
    </lineage>
</organism>
<sequence>MADVTTPLFPLPDLVLFPGLILPLYVFEPRYRALLARVRQSGEPFGIVRILRSGDEPFHERVAQVGTLAHLRSVTDHDDGTASIVVVGGERFRVEQFDQAQLYLSAVIREDPLPGQDREDQVARALGQRLLEGVLQQRPQDSVTIREHAPTEPLLIASFAATLLPLSADQRERALEATDLLDRLETLISYLPRDQRTLN</sequence>
<dbReference type="KEGG" id="dsc:ABOD76_05540"/>
<dbReference type="Pfam" id="PF02190">
    <property type="entry name" value="LON_substr_bdg"/>
    <property type="match status" value="1"/>
</dbReference>
<gene>
    <name evidence="2" type="ORF">ABOD76_05540</name>
</gene>
<protein>
    <submittedName>
        <fullName evidence="2">LON peptidase substrate-binding domain-containing protein</fullName>
    </submittedName>
</protein>
<evidence type="ECO:0000259" key="1">
    <source>
        <dbReference type="PROSITE" id="PS51787"/>
    </source>
</evidence>
<dbReference type="SUPFAM" id="SSF88697">
    <property type="entry name" value="PUA domain-like"/>
    <property type="match status" value="1"/>
</dbReference>
<dbReference type="RefSeq" id="WP_350243810.1">
    <property type="nucleotide sequence ID" value="NZ_CP158299.1"/>
</dbReference>
<dbReference type="InterPro" id="IPR003111">
    <property type="entry name" value="Lon_prtase_N"/>
</dbReference>
<dbReference type="InterPro" id="IPR046336">
    <property type="entry name" value="Lon_prtase_N_sf"/>
</dbReference>
<dbReference type="PROSITE" id="PS51787">
    <property type="entry name" value="LON_N"/>
    <property type="match status" value="1"/>
</dbReference>
<accession>A0AAU7UCJ5</accession>
<dbReference type="InterPro" id="IPR015947">
    <property type="entry name" value="PUA-like_sf"/>
</dbReference>
<dbReference type="AlphaFoldDB" id="A0AAU7UCJ5"/>
<dbReference type="Gene3D" id="2.30.130.40">
    <property type="entry name" value="LON domain-like"/>
    <property type="match status" value="1"/>
</dbReference>
<proteinExistence type="predicted"/>
<feature type="domain" description="Lon N-terminal" evidence="1">
    <location>
        <begin position="6"/>
        <end position="195"/>
    </location>
</feature>
<evidence type="ECO:0000313" key="2">
    <source>
        <dbReference type="EMBL" id="XBV85769.1"/>
    </source>
</evidence>
<dbReference type="PANTHER" id="PTHR46732">
    <property type="entry name" value="ATP-DEPENDENT PROTEASE LA (LON) DOMAIN PROTEIN"/>
    <property type="match status" value="1"/>
</dbReference>
<dbReference type="SMART" id="SM00464">
    <property type="entry name" value="LON"/>
    <property type="match status" value="1"/>
</dbReference>